<keyword evidence="2" id="KW-0963">Cytoplasm</keyword>
<evidence type="ECO:0000256" key="1">
    <source>
        <dbReference type="ARBA" id="ARBA00004496"/>
    </source>
</evidence>
<reference evidence="8" key="1">
    <citation type="journal article" date="2021" name="Proc. Natl. Acad. Sci. U.S.A.">
        <title>Three genomes in the algal genus Volvox reveal the fate of a haploid sex-determining region after a transition to homothallism.</title>
        <authorList>
            <person name="Yamamoto K."/>
            <person name="Hamaji T."/>
            <person name="Kawai-Toyooka H."/>
            <person name="Matsuzaki R."/>
            <person name="Takahashi F."/>
            <person name="Nishimura Y."/>
            <person name="Kawachi M."/>
            <person name="Noguchi H."/>
            <person name="Minakuchi Y."/>
            <person name="Umen J.G."/>
            <person name="Toyoda A."/>
            <person name="Nozaki H."/>
        </authorList>
    </citation>
    <scope>NUCLEOTIDE SEQUENCE</scope>
    <source>
        <strain evidence="8">NIES-3780</strain>
    </source>
</reference>
<keyword evidence="3" id="KW-0676">Redox-active center</keyword>
<proteinExistence type="inferred from homology"/>
<dbReference type="SUPFAM" id="SSF52833">
    <property type="entry name" value="Thioredoxin-like"/>
    <property type="match status" value="1"/>
</dbReference>
<dbReference type="EMBL" id="BNCO01000008">
    <property type="protein sequence ID" value="GIL49954.1"/>
    <property type="molecule type" value="Genomic_DNA"/>
</dbReference>
<evidence type="ECO:0000256" key="3">
    <source>
        <dbReference type="ARBA" id="ARBA00023284"/>
    </source>
</evidence>
<dbReference type="InterPro" id="IPR036249">
    <property type="entry name" value="Thioredoxin-like_sf"/>
</dbReference>
<dbReference type="Pfam" id="PF13911">
    <property type="entry name" value="AhpC-TSA_2"/>
    <property type="match status" value="1"/>
</dbReference>
<evidence type="ECO:0000256" key="5">
    <source>
        <dbReference type="ARBA" id="ARBA00023849"/>
    </source>
</evidence>
<evidence type="ECO:0000256" key="2">
    <source>
        <dbReference type="ARBA" id="ARBA00022490"/>
    </source>
</evidence>
<dbReference type="AlphaFoldDB" id="A0A8J4AXY7"/>
<comment type="caution">
    <text evidence="8">The sequence shown here is derived from an EMBL/GenBank/DDBJ whole genome shotgun (WGS) entry which is preliminary data.</text>
</comment>
<organism evidence="8 9">
    <name type="scientific">Volvox africanus</name>
    <dbReference type="NCBI Taxonomy" id="51714"/>
    <lineage>
        <taxon>Eukaryota</taxon>
        <taxon>Viridiplantae</taxon>
        <taxon>Chlorophyta</taxon>
        <taxon>core chlorophytes</taxon>
        <taxon>Chlorophyceae</taxon>
        <taxon>CS clade</taxon>
        <taxon>Chlamydomonadales</taxon>
        <taxon>Volvocaceae</taxon>
        <taxon>Volvox</taxon>
    </lineage>
</organism>
<dbReference type="Proteomes" id="UP000747399">
    <property type="component" value="Unassembled WGS sequence"/>
</dbReference>
<keyword evidence="9" id="KW-1185">Reference proteome</keyword>
<name>A0A8J4AXY7_9CHLO</name>
<comment type="similarity">
    <text evidence="4">Belongs to the peroxiredoxin-like PRXL2 family. PRXL2A subfamily.</text>
</comment>
<dbReference type="Gene3D" id="3.40.30.10">
    <property type="entry name" value="Glutaredoxin"/>
    <property type="match status" value="1"/>
</dbReference>
<dbReference type="PANTHER" id="PTHR28630">
    <property type="match status" value="1"/>
</dbReference>
<sequence length="224" mass="23692">MARMASRALAPLSSIANAVLRTGDGTEVIASSLWKSQPLAILVLRRPGCVLCRDEAQRLWKLKPEFDKLGVGLVCVVHEWIPREVNAFASGFWPGPIYHDCGKAFYSALNGGKPLRGSIWGLLFPWSAVWQRIRAASRNVHEHNIVGDGFTMGGAMVVRRGGGPAAAAEGDGSGNETVAWMHLETDIGKVADPEAMLAAAREAAAAVAAAAAAPASFRPLSGPQ</sequence>
<evidence type="ECO:0000256" key="6">
    <source>
        <dbReference type="ARBA" id="ARBA00032058"/>
    </source>
</evidence>
<evidence type="ECO:0000256" key="4">
    <source>
        <dbReference type="ARBA" id="ARBA00023787"/>
    </source>
</evidence>
<evidence type="ECO:0000256" key="7">
    <source>
        <dbReference type="ARBA" id="ARBA00032129"/>
    </source>
</evidence>
<evidence type="ECO:0000313" key="9">
    <source>
        <dbReference type="Proteomes" id="UP000747399"/>
    </source>
</evidence>
<protein>
    <recommendedName>
        <fullName evidence="5">Peroxiredoxin-like 2A</fullName>
    </recommendedName>
    <alternativeName>
        <fullName evidence="7">Peroxiredoxin-like 2 activated in M-CSF stimulated monocytes</fullName>
    </alternativeName>
    <alternativeName>
        <fullName evidence="6">Redox-regulatory protein FAM213A</fullName>
    </alternativeName>
</protein>
<evidence type="ECO:0000313" key="8">
    <source>
        <dbReference type="EMBL" id="GIL49954.1"/>
    </source>
</evidence>
<dbReference type="InterPro" id="IPR032801">
    <property type="entry name" value="PXL2A/B/C"/>
</dbReference>
<comment type="subcellular location">
    <subcellularLocation>
        <location evidence="1">Cytoplasm</location>
    </subcellularLocation>
</comment>
<accession>A0A8J4AXY7</accession>
<gene>
    <name evidence="8" type="ORF">Vafri_6245</name>
</gene>
<dbReference type="PANTHER" id="PTHR28630:SF31">
    <property type="entry name" value="PEROXIREDOXIN-LIKE 2A"/>
    <property type="match status" value="1"/>
</dbReference>
<dbReference type="GO" id="GO:0005737">
    <property type="term" value="C:cytoplasm"/>
    <property type="evidence" value="ECO:0007669"/>
    <property type="project" value="UniProtKB-SubCell"/>
</dbReference>